<keyword evidence="5" id="KW-0808">Transferase</keyword>
<evidence type="ECO:0000256" key="3">
    <source>
        <dbReference type="ARBA" id="ARBA00022528"/>
    </source>
</evidence>
<dbReference type="InterPro" id="IPR039606">
    <property type="entry name" value="Phytol/farnesol_kinase"/>
</dbReference>
<evidence type="ECO:0000256" key="2">
    <source>
        <dbReference type="ARBA" id="ARBA00010794"/>
    </source>
</evidence>
<evidence type="ECO:0000256" key="4">
    <source>
        <dbReference type="ARBA" id="ARBA00022640"/>
    </source>
</evidence>
<feature type="transmembrane region" description="Helical" evidence="11">
    <location>
        <begin position="233"/>
        <end position="252"/>
    </location>
</feature>
<evidence type="ECO:0000256" key="6">
    <source>
        <dbReference type="ARBA" id="ARBA00022692"/>
    </source>
</evidence>
<protein>
    <submittedName>
        <fullName evidence="12">Putative phytol kinase 2, chloroplastic</fullName>
    </submittedName>
</protein>
<feature type="transmembrane region" description="Helical" evidence="11">
    <location>
        <begin position="264"/>
        <end position="283"/>
    </location>
</feature>
<keyword evidence="10 11" id="KW-0472">Membrane</keyword>
<keyword evidence="8" id="KW-0809">Transit peptide</keyword>
<keyword evidence="3" id="KW-0150">Chloroplast</keyword>
<feature type="transmembrane region" description="Helical" evidence="11">
    <location>
        <begin position="111"/>
        <end position="129"/>
    </location>
</feature>
<evidence type="ECO:0000256" key="7">
    <source>
        <dbReference type="ARBA" id="ARBA00022777"/>
    </source>
</evidence>
<evidence type="ECO:0000256" key="1">
    <source>
        <dbReference type="ARBA" id="ARBA00004508"/>
    </source>
</evidence>
<keyword evidence="4" id="KW-0934">Plastid</keyword>
<dbReference type="EMBL" id="GDJX01002684">
    <property type="protein sequence ID" value="JAT65252.1"/>
    <property type="molecule type" value="Transcribed_RNA"/>
</dbReference>
<dbReference type="AlphaFoldDB" id="A0A1D1ZE81"/>
<evidence type="ECO:0000256" key="11">
    <source>
        <dbReference type="SAM" id="Phobius"/>
    </source>
</evidence>
<keyword evidence="6 11" id="KW-0812">Transmembrane</keyword>
<comment type="similarity">
    <text evidence="2">Belongs to the polyprenol kinase family.</text>
</comment>
<dbReference type="GO" id="GO:0031969">
    <property type="term" value="C:chloroplast membrane"/>
    <property type="evidence" value="ECO:0007669"/>
    <property type="project" value="UniProtKB-SubCell"/>
</dbReference>
<organism evidence="12">
    <name type="scientific">Anthurium amnicola</name>
    <dbReference type="NCBI Taxonomy" id="1678845"/>
    <lineage>
        <taxon>Eukaryota</taxon>
        <taxon>Viridiplantae</taxon>
        <taxon>Streptophyta</taxon>
        <taxon>Embryophyta</taxon>
        <taxon>Tracheophyta</taxon>
        <taxon>Spermatophyta</taxon>
        <taxon>Magnoliopsida</taxon>
        <taxon>Liliopsida</taxon>
        <taxon>Araceae</taxon>
        <taxon>Pothoideae</taxon>
        <taxon>Potheae</taxon>
        <taxon>Anthurium</taxon>
    </lineage>
</organism>
<reference evidence="12" key="1">
    <citation type="submission" date="2015-07" db="EMBL/GenBank/DDBJ databases">
        <title>Transcriptome Assembly of Anthurium amnicola.</title>
        <authorList>
            <person name="Suzuki J."/>
        </authorList>
    </citation>
    <scope>NUCLEOTIDE SEQUENCE</scope>
</reference>
<keyword evidence="9 11" id="KW-1133">Transmembrane helix</keyword>
<feature type="transmembrane region" description="Helical" evidence="11">
    <location>
        <begin position="73"/>
        <end position="91"/>
    </location>
</feature>
<evidence type="ECO:0000256" key="9">
    <source>
        <dbReference type="ARBA" id="ARBA00022989"/>
    </source>
</evidence>
<comment type="subcellular location">
    <subcellularLocation>
        <location evidence="1">Plastid</location>
        <location evidence="1">Chloroplast membrane</location>
        <topology evidence="1">Multi-pass membrane protein</topology>
    </subcellularLocation>
</comment>
<keyword evidence="7 12" id="KW-0418">Kinase</keyword>
<evidence type="ECO:0000256" key="10">
    <source>
        <dbReference type="ARBA" id="ARBA00023136"/>
    </source>
</evidence>
<evidence type="ECO:0000256" key="8">
    <source>
        <dbReference type="ARBA" id="ARBA00022946"/>
    </source>
</evidence>
<feature type="transmembrane region" description="Helical" evidence="11">
    <location>
        <begin position="135"/>
        <end position="156"/>
    </location>
</feature>
<proteinExistence type="inferred from homology"/>
<accession>A0A1D1ZE81</accession>
<sequence>MAPVLGQLPAAIGRPACFDPRQAPRSPSVARVLRASRLLPTLPSRISPAPAQGRVRRRSTSPRASMWAAQGEVVHDVFAAAITSGVALGLLRFWEELAKRGVFDQKLSRKLVHVSVGLVFMLFWPLFSYGRLAPFLAALAPGINIIRMLLLGLGIWRNDAMVKSMSRHGDYRELLKGPLYYACTITLATSVFWRTSPIAVAAICNLCAGDGMADIVGRRFGKDKLPYNPNKSYAGTVAMASAGFLASIWYMYYYSLFGFVEVSWGWMLGFLFISVVAAILESLPISSKLDDNLTVPLTSFLVGCVVF</sequence>
<dbReference type="PANTHER" id="PTHR32523">
    <property type="entry name" value="PHYTOL KINASE 1, CHLOROPLASTIC"/>
    <property type="match status" value="1"/>
</dbReference>
<dbReference type="PANTHER" id="PTHR32523:SF7">
    <property type="entry name" value="FARNESOL KINASE, CHLOROPLASTIC"/>
    <property type="match status" value="1"/>
</dbReference>
<evidence type="ECO:0000313" key="12">
    <source>
        <dbReference type="EMBL" id="JAT65252.1"/>
    </source>
</evidence>
<dbReference type="GO" id="GO:0016301">
    <property type="term" value="F:kinase activity"/>
    <property type="evidence" value="ECO:0007669"/>
    <property type="project" value="UniProtKB-KW"/>
</dbReference>
<name>A0A1D1ZE81_9ARAE</name>
<gene>
    <name evidence="12" type="primary">Os01g0832000_3</name>
    <name evidence="12" type="ORF">g.56177</name>
</gene>
<evidence type="ECO:0000256" key="5">
    <source>
        <dbReference type="ARBA" id="ARBA00022679"/>
    </source>
</evidence>